<dbReference type="EMBL" id="MKQS01000012">
    <property type="protein sequence ID" value="OFE43483.1"/>
    <property type="molecule type" value="Genomic_DNA"/>
</dbReference>
<gene>
    <name evidence="3" type="ORF">BJN41_07410</name>
    <name evidence="4" type="ORF">GJD93_12645</name>
    <name evidence="2" type="ORF">HX110_06250</name>
    <name evidence="5" type="ORF">J4G45_12405</name>
</gene>
<dbReference type="AlphaFoldDB" id="A0A1E8E2Q8"/>
<evidence type="ECO:0000313" key="5">
    <source>
        <dbReference type="EMBL" id="QTD61567.1"/>
    </source>
</evidence>
<evidence type="ECO:0000313" key="7">
    <source>
        <dbReference type="Proteomes" id="UP000405075"/>
    </source>
</evidence>
<evidence type="ECO:0000313" key="8">
    <source>
        <dbReference type="Proteomes" id="UP000663954"/>
    </source>
</evidence>
<reference evidence="7" key="2">
    <citation type="submission" date="2019-11" db="EMBL/GenBank/DDBJ databases">
        <title>Escherichia coli 1916D6.</title>
        <authorList>
            <person name="Yao H."/>
            <person name="Du X."/>
            <person name="Yu R."/>
            <person name="Li A."/>
        </authorList>
    </citation>
    <scope>NUCLEOTIDE SEQUENCE [LARGE SCALE GENOMIC DNA]</scope>
    <source>
        <strain evidence="7">19110F47</strain>
    </source>
</reference>
<protein>
    <submittedName>
        <fullName evidence="3">Uncharacterized protein</fullName>
    </submittedName>
</protein>
<accession>A0A1E8E2Q8</accession>
<dbReference type="EMBL" id="CP071770">
    <property type="protein sequence ID" value="QTD61567.1"/>
    <property type="molecule type" value="Genomic_DNA"/>
</dbReference>
<dbReference type="Proteomes" id="UP000186931">
    <property type="component" value="Unassembled WGS sequence"/>
</dbReference>
<feature type="signal peptide" evidence="1">
    <location>
        <begin position="1"/>
        <end position="18"/>
    </location>
</feature>
<reference evidence="2" key="7">
    <citation type="journal article" date="2022" name="Sci. Total Environ.">
        <title>Prevalence, transmission, and molecular epidemiology of tet(X)-positive bacteria among humans, animals, and environmental niches in China: An epidemiological, and genomic-based study.</title>
        <authorList>
            <person name="Dong N."/>
            <person name="Zeng Y."/>
            <person name="Cai C."/>
            <person name="Sun C."/>
            <person name="Lu J."/>
            <person name="Liu C."/>
            <person name="Zhou H."/>
            <person name="Sun Q."/>
            <person name="Shu L."/>
            <person name="Wang H."/>
            <person name="Wang Y."/>
            <person name="Wang S."/>
            <person name="Wu C."/>
            <person name="Chan E.W."/>
            <person name="Chen G."/>
            <person name="Shen Z."/>
            <person name="Chen S."/>
            <person name="Zhang R."/>
        </authorList>
    </citation>
    <scope>NUCLEOTIDE SEQUENCE</scope>
    <source>
        <strain evidence="2">DF49-4</strain>
    </source>
</reference>
<proteinExistence type="predicted"/>
<organism evidence="3 6">
    <name type="scientific">Acinetobacter towneri</name>
    <dbReference type="NCBI Taxonomy" id="202956"/>
    <lineage>
        <taxon>Bacteria</taxon>
        <taxon>Pseudomonadati</taxon>
        <taxon>Pseudomonadota</taxon>
        <taxon>Gammaproteobacteria</taxon>
        <taxon>Moraxellales</taxon>
        <taxon>Moraxellaceae</taxon>
        <taxon>Acinetobacter</taxon>
    </lineage>
</organism>
<sequence length="129" mass="13939">MKLKTLILSGLTCLSLSACTSAPVIPQLTAGVLQEVKNIEVYPDTVNNSAKLTKFIDKCVIEFTGTLQAGRSIEQWAFKGNALISAGSATFAQDGTSIATHFDLHDATVQKNFITLRNHFHKDALAQCN</sequence>
<dbReference type="Proteomes" id="UP001174419">
    <property type="component" value="Unassembled WGS sequence"/>
</dbReference>
<dbReference type="Proteomes" id="UP000405075">
    <property type="component" value="Chromosome"/>
</dbReference>
<evidence type="ECO:0000313" key="3">
    <source>
        <dbReference type="EMBL" id="OFE43483.1"/>
    </source>
</evidence>
<dbReference type="Proteomes" id="UP000663954">
    <property type="component" value="Chromosome"/>
</dbReference>
<reference evidence="2" key="5">
    <citation type="submission" date="2020-06" db="EMBL/GenBank/DDBJ databases">
        <authorList>
            <person name="Dong N."/>
        </authorList>
    </citation>
    <scope>NUCLEOTIDE SEQUENCE</scope>
    <source>
        <strain evidence="2">DF49-4</strain>
    </source>
</reference>
<reference evidence="3 6" key="1">
    <citation type="submission" date="2016-10" db="EMBL/GenBank/DDBJ databases">
        <title>Genome of airborne Acinetobacter sp. 5-2Ac02 in the hospital environment: Species near to Acinetobacter towneri.</title>
        <authorList>
            <person name="Barbosa B."/>
            <person name="Fernandez-Garcia L."/>
            <person name="Gato E."/>
            <person name="Leao R."/>
            <person name="Albano R."/>
            <person name="Fernandez B."/>
            <person name="Fernandez-Cuenca F."/>
            <person name="Marques E."/>
            <person name="Tomas M."/>
        </authorList>
    </citation>
    <scope>NUCLEOTIDE SEQUENCE [LARGE SCALE GENOMIC DNA]</scope>
    <source>
        <strain evidence="3 6">5-2Ac02</strain>
    </source>
</reference>
<reference evidence="5 8" key="4">
    <citation type="journal article" date="2020" name="Front. Cell. Infect. Microbiol.">
        <title>Characterization of Three Porcine Acinetobacter towneri Strains Co-Harboring tet(X3) and bla OXA-58.</title>
        <authorList>
            <person name="Ma J."/>
            <person name="Wang J."/>
            <person name="Feng J."/>
            <person name="Liu Y."/>
            <person name="Yang B."/>
            <person name="Li R."/>
            <person name="Bai L."/>
            <person name="He T."/>
            <person name="Wang X."/>
            <person name="Yang Z."/>
        </authorList>
    </citation>
    <scope>NUCLEOTIDE SEQUENCE [LARGE SCALE GENOMIC DNA]</scope>
    <source>
        <strain evidence="5 8">GX5</strain>
    </source>
</reference>
<keyword evidence="1" id="KW-0732">Signal</keyword>
<evidence type="ECO:0000313" key="6">
    <source>
        <dbReference type="Proteomes" id="UP000186931"/>
    </source>
</evidence>
<keyword evidence="8" id="KW-1185">Reference proteome</keyword>
<name>A0A1E8E2Q8_9GAMM</name>
<reference evidence="4" key="3">
    <citation type="submission" date="2019-11" db="EMBL/GenBank/DDBJ databases">
        <authorList>
            <person name="Yao H."/>
            <person name="Du X."/>
            <person name="Yu R."/>
            <person name="Li A."/>
        </authorList>
    </citation>
    <scope>NUCLEOTIDE SEQUENCE</scope>
    <source>
        <strain evidence="4">19110F47</strain>
    </source>
</reference>
<dbReference type="RefSeq" id="WP_004976007.1">
    <property type="nucleotide sequence ID" value="NZ_AP031566.1"/>
</dbReference>
<reference evidence="5" key="6">
    <citation type="submission" date="2021-03" db="EMBL/GenBank/DDBJ databases">
        <authorList>
            <person name="Ma J."/>
        </authorList>
    </citation>
    <scope>NUCLEOTIDE SEQUENCE</scope>
    <source>
        <strain evidence="5">GX5</strain>
    </source>
</reference>
<dbReference type="EMBL" id="JACANG010000008">
    <property type="protein sequence ID" value="MDM1718751.1"/>
    <property type="molecule type" value="Genomic_DNA"/>
</dbReference>
<dbReference type="eggNOG" id="ENOG5031RHR">
    <property type="taxonomic scope" value="Bacteria"/>
</dbReference>
<evidence type="ECO:0000313" key="4">
    <source>
        <dbReference type="EMBL" id="QGM28467.1"/>
    </source>
</evidence>
<dbReference type="EMBL" id="CP046045">
    <property type="protein sequence ID" value="QGM28467.1"/>
    <property type="molecule type" value="Genomic_DNA"/>
</dbReference>
<dbReference type="PROSITE" id="PS51257">
    <property type="entry name" value="PROKAR_LIPOPROTEIN"/>
    <property type="match status" value="1"/>
</dbReference>
<dbReference type="GeneID" id="64222230"/>
<feature type="chain" id="PRO_5044557387" evidence="1">
    <location>
        <begin position="19"/>
        <end position="129"/>
    </location>
</feature>
<evidence type="ECO:0000313" key="2">
    <source>
        <dbReference type="EMBL" id="MDM1718751.1"/>
    </source>
</evidence>
<dbReference type="STRING" id="202956.BJN41_07410"/>
<evidence type="ECO:0000256" key="1">
    <source>
        <dbReference type="SAM" id="SignalP"/>
    </source>
</evidence>